<evidence type="ECO:0000256" key="1">
    <source>
        <dbReference type="SAM" id="MobiDB-lite"/>
    </source>
</evidence>
<evidence type="ECO:0000313" key="2">
    <source>
        <dbReference type="EMBL" id="OLQ07058.1"/>
    </source>
</evidence>
<dbReference type="Proteomes" id="UP000186817">
    <property type="component" value="Unassembled WGS sequence"/>
</dbReference>
<gene>
    <name evidence="2" type="ORF">AK812_SmicGene9601</name>
</gene>
<dbReference type="EMBL" id="LSRX01000148">
    <property type="protein sequence ID" value="OLQ07058.1"/>
    <property type="molecule type" value="Genomic_DNA"/>
</dbReference>
<organism evidence="2 3">
    <name type="scientific">Symbiodinium microadriaticum</name>
    <name type="common">Dinoflagellate</name>
    <name type="synonym">Zooxanthella microadriatica</name>
    <dbReference type="NCBI Taxonomy" id="2951"/>
    <lineage>
        <taxon>Eukaryota</taxon>
        <taxon>Sar</taxon>
        <taxon>Alveolata</taxon>
        <taxon>Dinophyceae</taxon>
        <taxon>Suessiales</taxon>
        <taxon>Symbiodiniaceae</taxon>
        <taxon>Symbiodinium</taxon>
    </lineage>
</organism>
<feature type="region of interest" description="Disordered" evidence="1">
    <location>
        <begin position="187"/>
        <end position="231"/>
    </location>
</feature>
<name>A0A1Q9EI58_SYMMI</name>
<feature type="compositionally biased region" description="Basic and acidic residues" evidence="1">
    <location>
        <begin position="199"/>
        <end position="231"/>
    </location>
</feature>
<keyword evidence="3" id="KW-1185">Reference proteome</keyword>
<accession>A0A1Q9EI58</accession>
<comment type="caution">
    <text evidence="2">The sequence shown here is derived from an EMBL/GenBank/DDBJ whole genome shotgun (WGS) entry which is preliminary data.</text>
</comment>
<evidence type="ECO:0000313" key="3">
    <source>
        <dbReference type="Proteomes" id="UP000186817"/>
    </source>
</evidence>
<sequence>MPWENSCVFYPSLRFNCDHLRLRLLPLGRTPPASRAFPSTLLSDFFLYELLGNWPLGIPALERQVLSPTSGLELTVSQHSYADNGIGHVPLFQNRHVLLIFFVLLFPFGDKERFLCKKKRKSLHVCRSTTFVAVRTGDPIAVLAFPFSGQEFLYRDLQVLILFLKFTDDRPMLILWLELSSPGQFPRDGHSTADASPCVDKEKSESTTDNKADDEAEAEKRKGGSEVKEGRASFTPRLVKVKEGRTSFTPLFGSHIEK</sequence>
<reference evidence="2 3" key="1">
    <citation type="submission" date="2016-02" db="EMBL/GenBank/DDBJ databases">
        <title>Genome analysis of coral dinoflagellate symbionts highlights evolutionary adaptations to a symbiotic lifestyle.</title>
        <authorList>
            <person name="Aranda M."/>
            <person name="Li Y."/>
            <person name="Liew Y.J."/>
            <person name="Baumgarten S."/>
            <person name="Simakov O."/>
            <person name="Wilson M."/>
            <person name="Piel J."/>
            <person name="Ashoor H."/>
            <person name="Bougouffa S."/>
            <person name="Bajic V.B."/>
            <person name="Ryu T."/>
            <person name="Ravasi T."/>
            <person name="Bayer T."/>
            <person name="Micklem G."/>
            <person name="Kim H."/>
            <person name="Bhak J."/>
            <person name="Lajeunesse T.C."/>
            <person name="Voolstra C.R."/>
        </authorList>
    </citation>
    <scope>NUCLEOTIDE SEQUENCE [LARGE SCALE GENOMIC DNA]</scope>
    <source>
        <strain evidence="2 3">CCMP2467</strain>
    </source>
</reference>
<proteinExistence type="predicted"/>
<dbReference type="AlphaFoldDB" id="A0A1Q9EI58"/>
<protein>
    <submittedName>
        <fullName evidence="2">Uncharacterized protein</fullName>
    </submittedName>
</protein>